<protein>
    <submittedName>
        <fullName evidence="1">Uncharacterized protein</fullName>
    </submittedName>
</protein>
<dbReference type="EMBL" id="JAKNAP010000025">
    <property type="protein sequence ID" value="MDE1357433.1"/>
    <property type="molecule type" value="Genomic_DNA"/>
</dbReference>
<dbReference type="Proteomes" id="UP001140973">
    <property type="component" value="Unassembled WGS sequence"/>
</dbReference>
<dbReference type="AlphaFoldDB" id="A0A9X4FEV2"/>
<comment type="caution">
    <text evidence="1">The sequence shown here is derived from an EMBL/GenBank/DDBJ whole genome shotgun (WGS) entry which is preliminary data.</text>
</comment>
<evidence type="ECO:0000313" key="1">
    <source>
        <dbReference type="EMBL" id="MDE1357433.1"/>
    </source>
</evidence>
<reference evidence="1" key="1">
    <citation type="submission" date="2022-02" db="EMBL/GenBank/DDBJ databases">
        <title>Emergence and expansion in Europe of a Vibrio aestuarianus clonal complex pathogenic for oysters.</title>
        <authorList>
            <person name="Mesnil A."/>
            <person name="Travers M.-A."/>
        </authorList>
    </citation>
    <scope>NUCLEOTIDE SEQUENCE</scope>
    <source>
        <strain evidence="1">151-ITT-15-cp-1</strain>
    </source>
</reference>
<gene>
    <name evidence="1" type="ORF">L9W73_08970</name>
</gene>
<proteinExistence type="predicted"/>
<organism evidence="1 2">
    <name type="scientific">Vibrio aestuarianus</name>
    <dbReference type="NCBI Taxonomy" id="28171"/>
    <lineage>
        <taxon>Bacteria</taxon>
        <taxon>Pseudomonadati</taxon>
        <taxon>Pseudomonadota</taxon>
        <taxon>Gammaproteobacteria</taxon>
        <taxon>Vibrionales</taxon>
        <taxon>Vibrionaceae</taxon>
        <taxon>Vibrio</taxon>
    </lineage>
</organism>
<accession>A0A9X4FEV2</accession>
<evidence type="ECO:0000313" key="2">
    <source>
        <dbReference type="Proteomes" id="UP001140973"/>
    </source>
</evidence>
<name>A0A9X4FEV2_9VIBR</name>
<sequence>MILSERDLEFSFEDAIDAIVFDEVKNKTLPNYHGVSAMSRVDFVVELPAAILFVEVKDPCNPRAKAKDVKKFKKTVEDGTLSSVFASKFIDTFIYRWAEDKVNKPIHYINLVTLEEELLGVLSDEITSKLPPMNHDVPRWQKKLVNNVQVFNIESWNENFPKWPVRRVVPE</sequence>
<dbReference type="RefSeq" id="WP_274674020.1">
    <property type="nucleotide sequence ID" value="NZ_JAKNAP010000025.1"/>
</dbReference>